<dbReference type="Pfam" id="PF04149">
    <property type="entry name" value="DUF397"/>
    <property type="match status" value="1"/>
</dbReference>
<comment type="caution">
    <text evidence="2">The sequence shown here is derived from an EMBL/GenBank/DDBJ whole genome shotgun (WGS) entry which is preliminary data.</text>
</comment>
<reference evidence="2 3" key="1">
    <citation type="submission" date="2019-03" db="EMBL/GenBank/DDBJ databases">
        <title>Draft genome sequences of novel Actinobacteria.</title>
        <authorList>
            <person name="Sahin N."/>
            <person name="Ay H."/>
            <person name="Saygin H."/>
        </authorList>
    </citation>
    <scope>NUCLEOTIDE SEQUENCE [LARGE SCALE GENOMIC DNA]</scope>
    <source>
        <strain evidence="2 3">7K502</strain>
    </source>
</reference>
<sequence>MKFTNWRKSSRSIQNDNCVEVGFAPGRIGIRDTKLGESSPILDVDGAAFAAFVRRVQDGAFDI</sequence>
<dbReference type="Proteomes" id="UP000294947">
    <property type="component" value="Unassembled WGS sequence"/>
</dbReference>
<evidence type="ECO:0000259" key="1">
    <source>
        <dbReference type="Pfam" id="PF04149"/>
    </source>
</evidence>
<gene>
    <name evidence="2" type="ORF">E1288_19250</name>
</gene>
<feature type="domain" description="DUF397" evidence="1">
    <location>
        <begin position="5"/>
        <end position="56"/>
    </location>
</feature>
<keyword evidence="3" id="KW-1185">Reference proteome</keyword>
<proteinExistence type="predicted"/>
<name>A0A4V2YM96_9PSEU</name>
<evidence type="ECO:0000313" key="3">
    <source>
        <dbReference type="Proteomes" id="UP000294947"/>
    </source>
</evidence>
<dbReference type="InterPro" id="IPR007278">
    <property type="entry name" value="DUF397"/>
</dbReference>
<organism evidence="2 3">
    <name type="scientific">Saccharopolyspora elongata</name>
    <dbReference type="NCBI Taxonomy" id="2530387"/>
    <lineage>
        <taxon>Bacteria</taxon>
        <taxon>Bacillati</taxon>
        <taxon>Actinomycetota</taxon>
        <taxon>Actinomycetes</taxon>
        <taxon>Pseudonocardiales</taxon>
        <taxon>Pseudonocardiaceae</taxon>
        <taxon>Saccharopolyspora</taxon>
    </lineage>
</organism>
<dbReference type="AlphaFoldDB" id="A0A4V2YM96"/>
<dbReference type="RefSeq" id="WP_132486997.1">
    <property type="nucleotide sequence ID" value="NZ_SMKW01000024.1"/>
</dbReference>
<accession>A0A4V2YM96</accession>
<dbReference type="EMBL" id="SMKW01000024">
    <property type="protein sequence ID" value="TDD49647.1"/>
    <property type="molecule type" value="Genomic_DNA"/>
</dbReference>
<dbReference type="OrthoDB" id="3635675at2"/>
<protein>
    <submittedName>
        <fullName evidence="2">DUF397 domain-containing protein</fullName>
    </submittedName>
</protein>
<evidence type="ECO:0000313" key="2">
    <source>
        <dbReference type="EMBL" id="TDD49647.1"/>
    </source>
</evidence>